<comment type="caution">
    <text evidence="2">The sequence shown here is derived from an EMBL/GenBank/DDBJ whole genome shotgun (WGS) entry which is preliminary data.</text>
</comment>
<keyword evidence="3" id="KW-1185">Reference proteome</keyword>
<dbReference type="AlphaFoldDB" id="A0A8H6L8U1"/>
<evidence type="ECO:0000256" key="1">
    <source>
        <dbReference type="SAM" id="MobiDB-lite"/>
    </source>
</evidence>
<dbReference type="RefSeq" id="XP_037169044.1">
    <property type="nucleotide sequence ID" value="XM_037304249.1"/>
</dbReference>
<organism evidence="2 3">
    <name type="scientific">Letharia columbiana</name>
    <dbReference type="NCBI Taxonomy" id="112416"/>
    <lineage>
        <taxon>Eukaryota</taxon>
        <taxon>Fungi</taxon>
        <taxon>Dikarya</taxon>
        <taxon>Ascomycota</taxon>
        <taxon>Pezizomycotina</taxon>
        <taxon>Lecanoromycetes</taxon>
        <taxon>OSLEUM clade</taxon>
        <taxon>Lecanoromycetidae</taxon>
        <taxon>Lecanorales</taxon>
        <taxon>Lecanorineae</taxon>
        <taxon>Parmeliaceae</taxon>
        <taxon>Letharia</taxon>
    </lineage>
</organism>
<dbReference type="GeneID" id="59283989"/>
<feature type="compositionally biased region" description="Polar residues" evidence="1">
    <location>
        <begin position="18"/>
        <end position="48"/>
    </location>
</feature>
<dbReference type="EMBL" id="JACCJC010000005">
    <property type="protein sequence ID" value="KAF6239769.1"/>
    <property type="molecule type" value="Genomic_DNA"/>
</dbReference>
<dbReference type="Proteomes" id="UP000578531">
    <property type="component" value="Unassembled WGS sequence"/>
</dbReference>
<sequence>MPVQIVVDISSDEEDNAAKSSTKTRSTGEQPTDSTRTFAKSPSRTSLTADKPTLSPPETAGCSESLRERTAKNAIHSGYPDSNRAKSTQRPSATSSTDHNNHKHSFHLAPYPHGR</sequence>
<reference evidence="2 3" key="1">
    <citation type="journal article" date="2020" name="Genomics">
        <title>Complete, high-quality genomes from long-read metagenomic sequencing of two wolf lichen thalli reveals enigmatic genome architecture.</title>
        <authorList>
            <person name="McKenzie S.K."/>
            <person name="Walston R.F."/>
            <person name="Allen J.L."/>
        </authorList>
    </citation>
    <scope>NUCLEOTIDE SEQUENCE [LARGE SCALE GENOMIC DNA]</scope>
    <source>
        <strain evidence="2">WasteWater2</strain>
    </source>
</reference>
<proteinExistence type="predicted"/>
<dbReference type="OrthoDB" id="10545824at2759"/>
<gene>
    <name evidence="2" type="ORF">HO173_002315</name>
</gene>
<name>A0A8H6L8U1_9LECA</name>
<feature type="compositionally biased region" description="Polar residues" evidence="1">
    <location>
        <begin position="85"/>
        <end position="98"/>
    </location>
</feature>
<protein>
    <submittedName>
        <fullName evidence="2">Uncharacterized protein</fullName>
    </submittedName>
</protein>
<feature type="region of interest" description="Disordered" evidence="1">
    <location>
        <begin position="1"/>
        <end position="115"/>
    </location>
</feature>
<evidence type="ECO:0000313" key="3">
    <source>
        <dbReference type="Proteomes" id="UP000578531"/>
    </source>
</evidence>
<evidence type="ECO:0000313" key="2">
    <source>
        <dbReference type="EMBL" id="KAF6239769.1"/>
    </source>
</evidence>
<accession>A0A8H6L8U1</accession>